<dbReference type="InterPro" id="IPR058163">
    <property type="entry name" value="LysR-type_TF_proteobact-type"/>
</dbReference>
<reference evidence="3 4" key="1">
    <citation type="submission" date="2018-12" db="EMBL/GenBank/DDBJ databases">
        <title>Pseudomonas aeruginosa Diversity Panel.</title>
        <authorList>
            <person name="Snesrud E."/>
            <person name="Mcgann P."/>
        </authorList>
    </citation>
    <scope>NUCLEOTIDE SEQUENCE [LARGE SCALE GENOMIC DNA]</scope>
    <source>
        <strain evidence="3 4">MRSN6241</strain>
    </source>
</reference>
<comment type="similarity">
    <text evidence="1">Belongs to the LysR transcriptional regulatory family.</text>
</comment>
<name>A0ABD7K9U1_PSEAI</name>
<evidence type="ECO:0000313" key="3">
    <source>
        <dbReference type="EMBL" id="RTS50795.1"/>
    </source>
</evidence>
<dbReference type="SUPFAM" id="SSF53850">
    <property type="entry name" value="Periplasmic binding protein-like II"/>
    <property type="match status" value="1"/>
</dbReference>
<protein>
    <recommendedName>
        <fullName evidence="2">LysR substrate-binding domain-containing protein</fullName>
    </recommendedName>
</protein>
<feature type="domain" description="LysR substrate-binding" evidence="2">
    <location>
        <begin position="36"/>
        <end position="127"/>
    </location>
</feature>
<dbReference type="Gene3D" id="3.40.190.10">
    <property type="entry name" value="Periplasmic binding protein-like II"/>
    <property type="match status" value="1"/>
</dbReference>
<gene>
    <name evidence="3" type="ORF">DY940_06710</name>
</gene>
<evidence type="ECO:0000259" key="2">
    <source>
        <dbReference type="Pfam" id="PF03466"/>
    </source>
</evidence>
<sequence length="135" mass="15013">MRQLRRMRVPLLVPERQQLPRAHPQPGFLVHFADHRRSRRLICAAPAYLECRGAPGAPADLVAHDCLGFSGLHSHPEWKLTGQGEQPVRVRGALVSNDNEALLCTARLGLGIFAAGGWLMSRDLDAGPPWQRRQD</sequence>
<comment type="caution">
    <text evidence="3">The sequence shown here is derived from an EMBL/GenBank/DDBJ whole genome shotgun (WGS) entry which is preliminary data.</text>
</comment>
<dbReference type="PANTHER" id="PTHR30537">
    <property type="entry name" value="HTH-TYPE TRANSCRIPTIONAL REGULATOR"/>
    <property type="match status" value="1"/>
</dbReference>
<dbReference type="PANTHER" id="PTHR30537:SF5">
    <property type="entry name" value="HTH-TYPE TRANSCRIPTIONAL ACTIVATOR TTDR-RELATED"/>
    <property type="match status" value="1"/>
</dbReference>
<proteinExistence type="inferred from homology"/>
<accession>A0ABD7K9U1</accession>
<organism evidence="3 4">
    <name type="scientific">Pseudomonas aeruginosa</name>
    <dbReference type="NCBI Taxonomy" id="287"/>
    <lineage>
        <taxon>Bacteria</taxon>
        <taxon>Pseudomonadati</taxon>
        <taxon>Pseudomonadota</taxon>
        <taxon>Gammaproteobacteria</taxon>
        <taxon>Pseudomonadales</taxon>
        <taxon>Pseudomonadaceae</taxon>
        <taxon>Pseudomonas</taxon>
    </lineage>
</organism>
<dbReference type="InterPro" id="IPR005119">
    <property type="entry name" value="LysR_subst-bd"/>
</dbReference>
<dbReference type="AlphaFoldDB" id="A0ABD7K9U1"/>
<evidence type="ECO:0000313" key="4">
    <source>
        <dbReference type="Proteomes" id="UP000276985"/>
    </source>
</evidence>
<evidence type="ECO:0000256" key="1">
    <source>
        <dbReference type="ARBA" id="ARBA00009437"/>
    </source>
</evidence>
<dbReference type="Proteomes" id="UP000276985">
    <property type="component" value="Unassembled WGS sequence"/>
</dbReference>
<dbReference type="EMBL" id="RXTL01000006">
    <property type="protein sequence ID" value="RTS50795.1"/>
    <property type="molecule type" value="Genomic_DNA"/>
</dbReference>
<dbReference type="Pfam" id="PF03466">
    <property type="entry name" value="LysR_substrate"/>
    <property type="match status" value="1"/>
</dbReference>